<dbReference type="Proteomes" id="UP000288805">
    <property type="component" value="Unassembled WGS sequence"/>
</dbReference>
<name>A0A438EU99_VITVI</name>
<evidence type="ECO:0000313" key="1">
    <source>
        <dbReference type="EMBL" id="RVW51272.1"/>
    </source>
</evidence>
<gene>
    <name evidence="1" type="ORF">CK203_075455</name>
</gene>
<comment type="caution">
    <text evidence="1">The sequence shown here is derived from an EMBL/GenBank/DDBJ whole genome shotgun (WGS) entry which is preliminary data.</text>
</comment>
<reference evidence="1 2" key="1">
    <citation type="journal article" date="2018" name="PLoS Genet.">
        <title>Population sequencing reveals clonal diversity and ancestral inbreeding in the grapevine cultivar Chardonnay.</title>
        <authorList>
            <person name="Roach M.J."/>
            <person name="Johnson D.L."/>
            <person name="Bohlmann J."/>
            <person name="van Vuuren H.J."/>
            <person name="Jones S.J."/>
            <person name="Pretorius I.S."/>
            <person name="Schmidt S.A."/>
            <person name="Borneman A.R."/>
        </authorList>
    </citation>
    <scope>NUCLEOTIDE SEQUENCE [LARGE SCALE GENOMIC DNA]</scope>
    <source>
        <strain evidence="2">cv. Chardonnay</strain>
        <tissue evidence="1">Leaf</tissue>
    </source>
</reference>
<organism evidence="1 2">
    <name type="scientific">Vitis vinifera</name>
    <name type="common">Grape</name>
    <dbReference type="NCBI Taxonomy" id="29760"/>
    <lineage>
        <taxon>Eukaryota</taxon>
        <taxon>Viridiplantae</taxon>
        <taxon>Streptophyta</taxon>
        <taxon>Embryophyta</taxon>
        <taxon>Tracheophyta</taxon>
        <taxon>Spermatophyta</taxon>
        <taxon>Magnoliopsida</taxon>
        <taxon>eudicotyledons</taxon>
        <taxon>Gunneridae</taxon>
        <taxon>Pentapetalae</taxon>
        <taxon>rosids</taxon>
        <taxon>Vitales</taxon>
        <taxon>Vitaceae</taxon>
        <taxon>Viteae</taxon>
        <taxon>Vitis</taxon>
    </lineage>
</organism>
<evidence type="ECO:0008006" key="3">
    <source>
        <dbReference type="Google" id="ProtNLM"/>
    </source>
</evidence>
<sequence length="431" mass="47675">MKRVVQAKVMRAVVKKEGDGRSKGEEGFASLGGRCWFRVYLKSFEILLEFVNGKTMEKIVERGWDCPLGLDLGKRVLLGFWEGMEDCSIGKVKKPFRRVWNEGGRGCIQLHTTKLEDSDCVQLGAEQRQEALGDALWMESETGGFLCNLESLKKCPVGRWDCHPSCVIVLDSLKFWARYSWSLEGDLARGCSWTGRGQMLVASEKMFMMVKGEEGSSHAAGRVEGAKMKHAVKASSSVDVRERHLPQDKSSRTFSNLVNCLENKPPGSSVLIGLRASENLAGSVGSLVSLHHGANGVGFRSRGSPHDRSGKVEGRFPATFLLLRMGLPLMVSDGRLVDLTRSVEKDSSCMDVMTRAKEGEEEVVLAAHLEREMRKLECPINYNCSPLLVKEKGGGRGPSGPWFGGFQGDWYFLFPPHLASLCAYVVYLCVL</sequence>
<dbReference type="EMBL" id="QGNW01001184">
    <property type="protein sequence ID" value="RVW51272.1"/>
    <property type="molecule type" value="Genomic_DNA"/>
</dbReference>
<protein>
    <recommendedName>
        <fullName evidence="3">DUF4283 domain-containing protein</fullName>
    </recommendedName>
</protein>
<dbReference type="AlphaFoldDB" id="A0A438EU99"/>
<evidence type="ECO:0000313" key="2">
    <source>
        <dbReference type="Proteomes" id="UP000288805"/>
    </source>
</evidence>
<accession>A0A438EU99</accession>
<proteinExistence type="predicted"/>